<dbReference type="Gene3D" id="1.20.5.170">
    <property type="match status" value="1"/>
</dbReference>
<dbReference type="InterPro" id="IPR004827">
    <property type="entry name" value="bZIP"/>
</dbReference>
<evidence type="ECO:0000256" key="4">
    <source>
        <dbReference type="ARBA" id="ARBA00023163"/>
    </source>
</evidence>
<feature type="domain" description="BZIP" evidence="7">
    <location>
        <begin position="149"/>
        <end position="186"/>
    </location>
</feature>
<protein>
    <recommendedName>
        <fullName evidence="7">BZIP domain-containing protein</fullName>
    </recommendedName>
</protein>
<feature type="compositionally biased region" description="Low complexity" evidence="6">
    <location>
        <begin position="104"/>
        <end position="121"/>
    </location>
</feature>
<keyword evidence="9" id="KW-1185">Reference proteome</keyword>
<dbReference type="InterPro" id="IPR040223">
    <property type="entry name" value="PAR_bZIP"/>
</dbReference>
<dbReference type="InterPro" id="IPR046347">
    <property type="entry name" value="bZIP_sf"/>
</dbReference>
<evidence type="ECO:0000259" key="7">
    <source>
        <dbReference type="Pfam" id="PF07716"/>
    </source>
</evidence>
<dbReference type="GO" id="GO:0000978">
    <property type="term" value="F:RNA polymerase II cis-regulatory region sequence-specific DNA binding"/>
    <property type="evidence" value="ECO:0007669"/>
    <property type="project" value="TreeGrafter"/>
</dbReference>
<proteinExistence type="predicted"/>
<dbReference type="Proteomes" id="UP001175271">
    <property type="component" value="Unassembled WGS sequence"/>
</dbReference>
<comment type="caution">
    <text evidence="8">The sequence shown here is derived from an EMBL/GenBank/DDBJ whole genome shotgun (WGS) entry which is preliminary data.</text>
</comment>
<organism evidence="8 9">
    <name type="scientific">Steinernema hermaphroditum</name>
    <dbReference type="NCBI Taxonomy" id="289476"/>
    <lineage>
        <taxon>Eukaryota</taxon>
        <taxon>Metazoa</taxon>
        <taxon>Ecdysozoa</taxon>
        <taxon>Nematoda</taxon>
        <taxon>Chromadorea</taxon>
        <taxon>Rhabditida</taxon>
        <taxon>Tylenchina</taxon>
        <taxon>Panagrolaimomorpha</taxon>
        <taxon>Strongyloidoidea</taxon>
        <taxon>Steinernematidae</taxon>
        <taxon>Steinernema</taxon>
    </lineage>
</organism>
<dbReference type="SUPFAM" id="SSF57959">
    <property type="entry name" value="Leucine zipper domain"/>
    <property type="match status" value="1"/>
</dbReference>
<keyword evidence="2" id="KW-0805">Transcription regulation</keyword>
<feature type="region of interest" description="Disordered" evidence="6">
    <location>
        <begin position="98"/>
        <end position="176"/>
    </location>
</feature>
<keyword evidence="4" id="KW-0804">Transcription</keyword>
<dbReference type="CDD" id="cd14695">
    <property type="entry name" value="bZIP_HLF"/>
    <property type="match status" value="1"/>
</dbReference>
<evidence type="ECO:0000313" key="9">
    <source>
        <dbReference type="Proteomes" id="UP001175271"/>
    </source>
</evidence>
<feature type="region of interest" description="Disordered" evidence="6">
    <location>
        <begin position="1"/>
        <end position="21"/>
    </location>
</feature>
<evidence type="ECO:0000256" key="6">
    <source>
        <dbReference type="SAM" id="MobiDB-lite"/>
    </source>
</evidence>
<dbReference type="PANTHER" id="PTHR11988">
    <property type="entry name" value="THYROTROPH EMBRYONIC FACTOR RELATED"/>
    <property type="match status" value="1"/>
</dbReference>
<evidence type="ECO:0000256" key="3">
    <source>
        <dbReference type="ARBA" id="ARBA00023125"/>
    </source>
</evidence>
<dbReference type="AlphaFoldDB" id="A0AA39MAC4"/>
<evidence type="ECO:0000256" key="2">
    <source>
        <dbReference type="ARBA" id="ARBA00023015"/>
    </source>
</evidence>
<feature type="compositionally biased region" description="Basic and acidic residues" evidence="6">
    <location>
        <begin position="159"/>
        <end position="176"/>
    </location>
</feature>
<accession>A0AA39MAC4</accession>
<name>A0AA39MAC4_9BILA</name>
<reference evidence="8" key="1">
    <citation type="submission" date="2023-06" db="EMBL/GenBank/DDBJ databases">
        <title>Genomic analysis of the entomopathogenic nematode Steinernema hermaphroditum.</title>
        <authorList>
            <person name="Schwarz E.M."/>
            <person name="Heppert J.K."/>
            <person name="Baniya A."/>
            <person name="Schwartz H.T."/>
            <person name="Tan C.-H."/>
            <person name="Antoshechkin I."/>
            <person name="Sternberg P.W."/>
            <person name="Goodrich-Blair H."/>
            <person name="Dillman A.R."/>
        </authorList>
    </citation>
    <scope>NUCLEOTIDE SEQUENCE</scope>
    <source>
        <strain evidence="8">PS9179</strain>
        <tissue evidence="8">Whole animal</tissue>
    </source>
</reference>
<evidence type="ECO:0000256" key="5">
    <source>
        <dbReference type="ARBA" id="ARBA00023242"/>
    </source>
</evidence>
<dbReference type="GO" id="GO:0005634">
    <property type="term" value="C:nucleus"/>
    <property type="evidence" value="ECO:0007669"/>
    <property type="project" value="UniProtKB-SubCell"/>
</dbReference>
<feature type="compositionally biased region" description="Basic and acidic residues" evidence="6">
    <location>
        <begin position="129"/>
        <end position="146"/>
    </location>
</feature>
<dbReference type="PANTHER" id="PTHR11988:SF56">
    <property type="entry name" value="TRANSCRIPTION FACTOR CES-2"/>
    <property type="match status" value="1"/>
</dbReference>
<comment type="subcellular location">
    <subcellularLocation>
        <location evidence="1">Nucleus</location>
    </subcellularLocation>
</comment>
<keyword evidence="3" id="KW-0238">DNA-binding</keyword>
<dbReference type="EMBL" id="JAUCMV010000001">
    <property type="protein sequence ID" value="KAK0426543.1"/>
    <property type="molecule type" value="Genomic_DNA"/>
</dbReference>
<gene>
    <name evidence="8" type="ORF">QR680_009765</name>
</gene>
<keyword evidence="5" id="KW-0539">Nucleus</keyword>
<evidence type="ECO:0000256" key="1">
    <source>
        <dbReference type="ARBA" id="ARBA00004123"/>
    </source>
</evidence>
<dbReference type="GO" id="GO:0000981">
    <property type="term" value="F:DNA-binding transcription factor activity, RNA polymerase II-specific"/>
    <property type="evidence" value="ECO:0007669"/>
    <property type="project" value="TreeGrafter"/>
</dbReference>
<evidence type="ECO:0000313" key="8">
    <source>
        <dbReference type="EMBL" id="KAK0426543.1"/>
    </source>
</evidence>
<sequence>MDAALDFSRKRQSPLPSSTPDLAAGALDFTASLLSAPRAFQPAFAFPDPAIAALLLQNLKYPLGGAFLPTANASAFSPPLSVSVDNPPLKKPKLELVSLESHSPHSSTSPSSASSQSSPPQRKQAAPIPDEKKIQAVRSTETERGLGYDAAYYERRRKNNDAAKRSRDARRHKEEQTALKANQLEQVRATALSLNPFVSLQENIQLKAEISSMRLQIQHYQLLLSHQISASSASPPVKEEN</sequence>
<dbReference type="Pfam" id="PF07716">
    <property type="entry name" value="bZIP_2"/>
    <property type="match status" value="1"/>
</dbReference>